<evidence type="ECO:0000313" key="1">
    <source>
        <dbReference type="EMBL" id="OQR73374.1"/>
    </source>
</evidence>
<accession>A0A1V9XIL5</accession>
<proteinExistence type="predicted"/>
<protein>
    <submittedName>
        <fullName evidence="1">Uncharacterized protein</fullName>
    </submittedName>
</protein>
<dbReference type="AlphaFoldDB" id="A0A1V9XIL5"/>
<dbReference type="EMBL" id="MNPL01010056">
    <property type="protein sequence ID" value="OQR73374.1"/>
    <property type="molecule type" value="Genomic_DNA"/>
</dbReference>
<evidence type="ECO:0000313" key="2">
    <source>
        <dbReference type="Proteomes" id="UP000192247"/>
    </source>
</evidence>
<reference evidence="1 2" key="1">
    <citation type="journal article" date="2017" name="Gigascience">
        <title>Draft genome of the honey bee ectoparasitic mite, Tropilaelaps mercedesae, is shaped by the parasitic life history.</title>
        <authorList>
            <person name="Dong X."/>
            <person name="Armstrong S.D."/>
            <person name="Xia D."/>
            <person name="Makepeace B.L."/>
            <person name="Darby A.C."/>
            <person name="Kadowaki T."/>
        </authorList>
    </citation>
    <scope>NUCLEOTIDE SEQUENCE [LARGE SCALE GENOMIC DNA]</scope>
    <source>
        <strain evidence="1">Wuxi-XJTLU</strain>
    </source>
</reference>
<dbReference type="Proteomes" id="UP000192247">
    <property type="component" value="Unassembled WGS sequence"/>
</dbReference>
<dbReference type="InParanoid" id="A0A1V9XIL5"/>
<gene>
    <name evidence="1" type="ORF">BIW11_03595</name>
</gene>
<comment type="caution">
    <text evidence="1">The sequence shown here is derived from an EMBL/GenBank/DDBJ whole genome shotgun (WGS) entry which is preliminary data.</text>
</comment>
<keyword evidence="2" id="KW-1185">Reference proteome</keyword>
<name>A0A1V9XIL5_9ACAR</name>
<organism evidence="1 2">
    <name type="scientific">Tropilaelaps mercedesae</name>
    <dbReference type="NCBI Taxonomy" id="418985"/>
    <lineage>
        <taxon>Eukaryota</taxon>
        <taxon>Metazoa</taxon>
        <taxon>Ecdysozoa</taxon>
        <taxon>Arthropoda</taxon>
        <taxon>Chelicerata</taxon>
        <taxon>Arachnida</taxon>
        <taxon>Acari</taxon>
        <taxon>Parasitiformes</taxon>
        <taxon>Mesostigmata</taxon>
        <taxon>Gamasina</taxon>
        <taxon>Dermanyssoidea</taxon>
        <taxon>Laelapidae</taxon>
        <taxon>Tropilaelaps</taxon>
    </lineage>
</organism>
<sequence>MTEKRYSMNVRRGPALDVDSSIPSRAWHFRWVALPIYPYHHQLFTPLTNY</sequence>